<dbReference type="NCBIfam" id="TIGR00711">
    <property type="entry name" value="efflux_EmrB"/>
    <property type="match status" value="1"/>
</dbReference>
<sequence>MVATVGDESSQPSATAELSRGRINLVFVTVVLGTLLAALDQTIVSTALPTIVAELGSAGHMAWVVTSYILASAVSTVLVGKFGDLFGRKIVFQLAAVVFIAGSMVSGLADSMLVLIIARAVQGIGGGGLMVTAMALIADVIPLRERGKYQGALGAVFGITTVVGPLIGGLFTDHASWRWCFYVNVPIAIIMVAMAARTIPAVKTTKRPAIDYAGIGLVALGVVGLVLGLEWGGDEYPWGSPVIIGMFAGSVVLLALFVLVERRAKEPTLPMSLFRGPVFTVCSVLSFVVGFGFLGAMTFLPTYIQYVDGVSATMSGLRTLPMVIGLFTTSILSGNVVGKTGRYRYFPVAGTAVMAGGLYLMSTMDADTGFWIQSLYIFVFGLGIGLSMQVLTIVVQSTVAYAQLGAATSGVTFFRTLGGAFGSAVFGALYSDQLGPRLGAALAETPGVPPAIAQSPQALKDLPEAVRAPIVDAYATTLGHVFAWGVVVMLVGFVTSLFLKQVPLRDTARAAASDVGEGFSAPDSRDDVKHLERSISGLVRAEGPGLGRRVLAASGSTLSPGQAWVIGQVYARLSVRGEATLTAIAEARHIPAEVLAPGFTSVAEAGYLTIEEGERLTLTPAARRELDLVLAAWRRWLDERLDDWSCDDESDRARLRQAVHNIANELLLDAERQRHRHAALAG</sequence>
<proteinExistence type="inferred from homology"/>
<dbReference type="Gene3D" id="1.20.1720.10">
    <property type="entry name" value="Multidrug resistance protein D"/>
    <property type="match status" value="1"/>
</dbReference>
<keyword evidence="7" id="KW-0472">Membrane</keyword>
<evidence type="ECO:0000256" key="6">
    <source>
        <dbReference type="ARBA" id="ARBA00022989"/>
    </source>
</evidence>
<dbReference type="Proteomes" id="UP000199494">
    <property type="component" value="Unassembled WGS sequence"/>
</dbReference>
<dbReference type="PROSITE" id="PS50850">
    <property type="entry name" value="MFS"/>
    <property type="match status" value="1"/>
</dbReference>
<dbReference type="GO" id="GO:0005886">
    <property type="term" value="C:plasma membrane"/>
    <property type="evidence" value="ECO:0007669"/>
    <property type="project" value="UniProtKB-SubCell"/>
</dbReference>
<keyword evidence="5" id="KW-0812">Transmembrane</keyword>
<dbReference type="SUPFAM" id="SSF46785">
    <property type="entry name" value="Winged helix' DNA-binding domain"/>
    <property type="match status" value="1"/>
</dbReference>
<dbReference type="SUPFAM" id="SSF103473">
    <property type="entry name" value="MFS general substrate transporter"/>
    <property type="match status" value="1"/>
</dbReference>
<accession>A0A1G6VH37</accession>
<keyword evidence="6" id="KW-1133">Transmembrane helix</keyword>
<dbReference type="PANTHER" id="PTHR23501:SF197">
    <property type="entry name" value="COMD"/>
    <property type="match status" value="1"/>
</dbReference>
<dbReference type="InterPro" id="IPR020846">
    <property type="entry name" value="MFS_dom"/>
</dbReference>
<evidence type="ECO:0000256" key="5">
    <source>
        <dbReference type="ARBA" id="ARBA00022692"/>
    </source>
</evidence>
<dbReference type="STRING" id="530584.SAMN05421630_109225"/>
<keyword evidence="3" id="KW-0813">Transport</keyword>
<dbReference type="GO" id="GO:0022857">
    <property type="term" value="F:transmembrane transporter activity"/>
    <property type="evidence" value="ECO:0007669"/>
    <property type="project" value="InterPro"/>
</dbReference>
<dbReference type="Pfam" id="PF07690">
    <property type="entry name" value="MFS_1"/>
    <property type="match status" value="1"/>
</dbReference>
<dbReference type="PRINTS" id="PR01036">
    <property type="entry name" value="TCRTETB"/>
</dbReference>
<dbReference type="RefSeq" id="WP_211323537.1">
    <property type="nucleotide sequence ID" value="NZ_CP016353.1"/>
</dbReference>
<dbReference type="CDD" id="cd17502">
    <property type="entry name" value="MFS_Azr1_MDR_like"/>
    <property type="match status" value="1"/>
</dbReference>
<dbReference type="FunFam" id="1.20.1720.10:FF:000004">
    <property type="entry name" value="EmrB/QacA family drug resistance transporter"/>
    <property type="match status" value="1"/>
</dbReference>
<dbReference type="InterPro" id="IPR011701">
    <property type="entry name" value="MFS"/>
</dbReference>
<evidence type="ECO:0000313" key="9">
    <source>
        <dbReference type="Proteomes" id="UP000199494"/>
    </source>
</evidence>
<evidence type="ECO:0000256" key="3">
    <source>
        <dbReference type="ARBA" id="ARBA00022448"/>
    </source>
</evidence>
<gene>
    <name evidence="8" type="ORF">SAMN05421630_109225</name>
</gene>
<reference evidence="8 9" key="1">
    <citation type="submission" date="2016-10" db="EMBL/GenBank/DDBJ databases">
        <authorList>
            <person name="de Groot N.N."/>
        </authorList>
    </citation>
    <scope>NUCLEOTIDE SEQUENCE [LARGE SCALE GENOMIC DNA]</scope>
    <source>
        <strain evidence="8 9">CGMCC 4.5506</strain>
    </source>
</reference>
<dbReference type="Gene3D" id="1.20.1250.20">
    <property type="entry name" value="MFS general substrate transporter like domains"/>
    <property type="match status" value="1"/>
</dbReference>
<dbReference type="InterPro" id="IPR036390">
    <property type="entry name" value="WH_DNA-bd_sf"/>
</dbReference>
<evidence type="ECO:0000313" key="8">
    <source>
        <dbReference type="EMBL" id="SDD52367.1"/>
    </source>
</evidence>
<protein>
    <submittedName>
        <fullName evidence="8">Drug resistance transporter, EmrB/QacA subfamily</fullName>
    </submittedName>
</protein>
<dbReference type="InterPro" id="IPR036388">
    <property type="entry name" value="WH-like_DNA-bd_sf"/>
</dbReference>
<dbReference type="PANTHER" id="PTHR23501">
    <property type="entry name" value="MAJOR FACILITATOR SUPERFAMILY"/>
    <property type="match status" value="1"/>
</dbReference>
<dbReference type="InterPro" id="IPR004638">
    <property type="entry name" value="EmrB-like"/>
</dbReference>
<dbReference type="InterPro" id="IPR036259">
    <property type="entry name" value="MFS_trans_sf"/>
</dbReference>
<organism evidence="8 9">
    <name type="scientific">Prauserella marina</name>
    <dbReference type="NCBI Taxonomy" id="530584"/>
    <lineage>
        <taxon>Bacteria</taxon>
        <taxon>Bacillati</taxon>
        <taxon>Actinomycetota</taxon>
        <taxon>Actinomycetes</taxon>
        <taxon>Pseudonocardiales</taxon>
        <taxon>Pseudonocardiaceae</taxon>
        <taxon>Prauserella</taxon>
    </lineage>
</organism>
<evidence type="ECO:0000256" key="1">
    <source>
        <dbReference type="ARBA" id="ARBA00004651"/>
    </source>
</evidence>
<keyword evidence="4" id="KW-1003">Cell membrane</keyword>
<evidence type="ECO:0000256" key="2">
    <source>
        <dbReference type="ARBA" id="ARBA00007520"/>
    </source>
</evidence>
<keyword evidence="9" id="KW-1185">Reference proteome</keyword>
<evidence type="ECO:0000256" key="4">
    <source>
        <dbReference type="ARBA" id="ARBA00022475"/>
    </source>
</evidence>
<dbReference type="EMBL" id="FMZE01000009">
    <property type="protein sequence ID" value="SDD52367.1"/>
    <property type="molecule type" value="Genomic_DNA"/>
</dbReference>
<comment type="similarity">
    <text evidence="2">Belongs to the major facilitator superfamily. TCR/Tet family.</text>
</comment>
<name>A0A1G6VH37_9PSEU</name>
<dbReference type="Gene3D" id="1.10.10.10">
    <property type="entry name" value="Winged helix-like DNA-binding domain superfamily/Winged helix DNA-binding domain"/>
    <property type="match status" value="1"/>
</dbReference>
<evidence type="ECO:0000256" key="7">
    <source>
        <dbReference type="ARBA" id="ARBA00023136"/>
    </source>
</evidence>
<dbReference type="AlphaFoldDB" id="A0A1G6VH37"/>
<comment type="subcellular location">
    <subcellularLocation>
        <location evidence="1">Cell membrane</location>
        <topology evidence="1">Multi-pass membrane protein</topology>
    </subcellularLocation>
</comment>